<organism evidence="3">
    <name type="scientific">Arundo donax</name>
    <name type="common">Giant reed</name>
    <name type="synonym">Donax arundinaceus</name>
    <dbReference type="NCBI Taxonomy" id="35708"/>
    <lineage>
        <taxon>Eukaryota</taxon>
        <taxon>Viridiplantae</taxon>
        <taxon>Streptophyta</taxon>
        <taxon>Embryophyta</taxon>
        <taxon>Tracheophyta</taxon>
        <taxon>Spermatophyta</taxon>
        <taxon>Magnoliopsida</taxon>
        <taxon>Liliopsida</taxon>
        <taxon>Poales</taxon>
        <taxon>Poaceae</taxon>
        <taxon>PACMAD clade</taxon>
        <taxon>Arundinoideae</taxon>
        <taxon>Arundineae</taxon>
        <taxon>Arundo</taxon>
    </lineage>
</organism>
<feature type="transmembrane region" description="Helical" evidence="2">
    <location>
        <begin position="72"/>
        <end position="93"/>
    </location>
</feature>
<feature type="transmembrane region" description="Helical" evidence="2">
    <location>
        <begin position="105"/>
        <end position="123"/>
    </location>
</feature>
<proteinExistence type="predicted"/>
<dbReference type="InterPro" id="IPR045501">
    <property type="entry name" value="DUF6490"/>
</dbReference>
<reference evidence="3" key="1">
    <citation type="submission" date="2014-09" db="EMBL/GenBank/DDBJ databases">
        <authorList>
            <person name="Magalhaes I.L.F."/>
            <person name="Oliveira U."/>
            <person name="Santos F.R."/>
            <person name="Vidigal T.H.D.A."/>
            <person name="Brescovit A.D."/>
            <person name="Santos A.J."/>
        </authorList>
    </citation>
    <scope>NUCLEOTIDE SEQUENCE</scope>
    <source>
        <tissue evidence="3">Shoot tissue taken approximately 20 cm above the soil surface</tissue>
    </source>
</reference>
<dbReference type="PANTHER" id="PTHR46610:SF27">
    <property type="entry name" value="PGG DOMAIN-CONTAINING PROTEIN"/>
    <property type="match status" value="1"/>
</dbReference>
<evidence type="ECO:0000313" key="3">
    <source>
        <dbReference type="EMBL" id="JAD26500.1"/>
    </source>
</evidence>
<accession>A0A0A8YN18</accession>
<dbReference type="Pfam" id="PF20100">
    <property type="entry name" value="DUF6490"/>
    <property type="match status" value="1"/>
</dbReference>
<reference evidence="3" key="2">
    <citation type="journal article" date="2015" name="Data Brief">
        <title>Shoot transcriptome of the giant reed, Arundo donax.</title>
        <authorList>
            <person name="Barrero R.A."/>
            <person name="Guerrero F.D."/>
            <person name="Moolhuijzen P."/>
            <person name="Goolsby J.A."/>
            <person name="Tidwell J."/>
            <person name="Bellgard S.E."/>
            <person name="Bellgard M.I."/>
        </authorList>
    </citation>
    <scope>NUCLEOTIDE SEQUENCE</scope>
    <source>
        <tissue evidence="3">Shoot tissue taken approximately 20 cm above the soil surface</tissue>
    </source>
</reference>
<keyword evidence="2" id="KW-1133">Transmembrane helix</keyword>
<sequence length="159" mass="17560">MSSQPKRPAAAEPLLPQQQQQAAPPGAEADDQPGDAPYRRLRSFPWLILLGFLFLTVNSIMAIYRSQGDRGAVAFVCFSYLDLVVLFVCLRSYERAAPGSLHRDRLKIVVWVLTTALTLLFSYKVAALMPFAVALVVWIMAFGTVAGGFLAFFCYGSKH</sequence>
<feature type="transmembrane region" description="Helical" evidence="2">
    <location>
        <begin position="129"/>
        <end position="155"/>
    </location>
</feature>
<dbReference type="EMBL" id="GBRH01271395">
    <property type="protein sequence ID" value="JAD26500.1"/>
    <property type="molecule type" value="Transcribed_RNA"/>
</dbReference>
<feature type="compositionally biased region" description="Low complexity" evidence="1">
    <location>
        <begin position="8"/>
        <end position="27"/>
    </location>
</feature>
<keyword evidence="2" id="KW-0472">Membrane</keyword>
<keyword evidence="2" id="KW-0812">Transmembrane</keyword>
<dbReference type="PANTHER" id="PTHR46610">
    <property type="entry name" value="OS05G0181300 PROTEIN"/>
    <property type="match status" value="1"/>
</dbReference>
<protein>
    <submittedName>
        <fullName evidence="3">Uncharacterized protein</fullName>
    </submittedName>
</protein>
<feature type="region of interest" description="Disordered" evidence="1">
    <location>
        <begin position="1"/>
        <end position="34"/>
    </location>
</feature>
<name>A0A0A8YN18_ARUDO</name>
<evidence type="ECO:0000256" key="2">
    <source>
        <dbReference type="SAM" id="Phobius"/>
    </source>
</evidence>
<dbReference type="AlphaFoldDB" id="A0A0A8YN18"/>
<feature type="transmembrane region" description="Helical" evidence="2">
    <location>
        <begin position="46"/>
        <end position="66"/>
    </location>
</feature>
<evidence type="ECO:0000256" key="1">
    <source>
        <dbReference type="SAM" id="MobiDB-lite"/>
    </source>
</evidence>